<feature type="domain" description="MYND-type" evidence="5">
    <location>
        <begin position="342"/>
        <end position="384"/>
    </location>
</feature>
<gene>
    <name evidence="6" type="ORF">UCREL1_8338</name>
</gene>
<name>M7SKL0_EUTLA</name>
<organism evidence="6 7">
    <name type="scientific">Eutypa lata (strain UCR-EL1)</name>
    <name type="common">Grapevine dieback disease fungus</name>
    <name type="synonym">Eutypa armeniacae</name>
    <dbReference type="NCBI Taxonomy" id="1287681"/>
    <lineage>
        <taxon>Eukaryota</taxon>
        <taxon>Fungi</taxon>
        <taxon>Dikarya</taxon>
        <taxon>Ascomycota</taxon>
        <taxon>Pezizomycotina</taxon>
        <taxon>Sordariomycetes</taxon>
        <taxon>Xylariomycetidae</taxon>
        <taxon>Xylariales</taxon>
        <taxon>Diatrypaceae</taxon>
        <taxon>Eutypa</taxon>
    </lineage>
</organism>
<accession>M7SKL0</accession>
<evidence type="ECO:0000313" key="6">
    <source>
        <dbReference type="EMBL" id="EMR64697.1"/>
    </source>
</evidence>
<dbReference type="OrthoDB" id="432970at2759"/>
<keyword evidence="1" id="KW-0479">Metal-binding</keyword>
<dbReference type="PROSITE" id="PS50865">
    <property type="entry name" value="ZF_MYND_2"/>
    <property type="match status" value="1"/>
</dbReference>
<dbReference type="Proteomes" id="UP000012174">
    <property type="component" value="Unassembled WGS sequence"/>
</dbReference>
<dbReference type="Pfam" id="PF01753">
    <property type="entry name" value="zf-MYND"/>
    <property type="match status" value="1"/>
</dbReference>
<dbReference type="InterPro" id="IPR002893">
    <property type="entry name" value="Znf_MYND"/>
</dbReference>
<dbReference type="OMA" id="THGASCE"/>
<keyword evidence="7" id="KW-1185">Reference proteome</keyword>
<dbReference type="SUPFAM" id="SSF144232">
    <property type="entry name" value="HIT/MYND zinc finger-like"/>
    <property type="match status" value="1"/>
</dbReference>
<dbReference type="AlphaFoldDB" id="M7SKL0"/>
<sequence length="389" mass="43187">MTSPCNFDISIGEDSVYRSSFPLPVLKDTVKIHVDPNLGLVAFSSPVAKPLDLEPFSELMYPVAVGNHSVPIPINGGHINLDSLPILSVDEADRQANQWLTTLTSHQFSLRERRVREELMASLIDPPNPMPFTSPRPSPRMSFKESLFTVFMVSSGLQGGSTGLFALADQESGRGNQILLFVRAIRLDCASGSVVADAAALPLTRDLIDSRELETFLLVLRELEICVLDVDNAELDLWRHAIPAFAERCRDWVHDVRMCDYGKPGATVPLTASSEQQFMCSCGNGKIPRDFVRLPEWEGVASRHAVRVAISPAFASPFVEDIVDVELLRAQGGLEGLLKEKCRNCNATKGKKGGKLMWCMRCRAVRYCSQDCQKKDWKKHRMECKPVAD</sequence>
<dbReference type="GO" id="GO:0008270">
    <property type="term" value="F:zinc ion binding"/>
    <property type="evidence" value="ECO:0007669"/>
    <property type="project" value="UniProtKB-KW"/>
</dbReference>
<dbReference type="eggNOG" id="ENOG502SE9H">
    <property type="taxonomic scope" value="Eukaryota"/>
</dbReference>
<evidence type="ECO:0000313" key="7">
    <source>
        <dbReference type="Proteomes" id="UP000012174"/>
    </source>
</evidence>
<evidence type="ECO:0000256" key="4">
    <source>
        <dbReference type="PROSITE-ProRule" id="PRU00134"/>
    </source>
</evidence>
<dbReference type="HOGENOM" id="CLU_653959_0_0_1"/>
<protein>
    <submittedName>
        <fullName evidence="6">Putative mynd finger family protein</fullName>
    </submittedName>
</protein>
<evidence type="ECO:0000256" key="1">
    <source>
        <dbReference type="ARBA" id="ARBA00022723"/>
    </source>
</evidence>
<reference evidence="7" key="1">
    <citation type="journal article" date="2013" name="Genome Announc.">
        <title>Draft genome sequence of the grapevine dieback fungus Eutypa lata UCR-EL1.</title>
        <authorList>
            <person name="Blanco-Ulate B."/>
            <person name="Rolshausen P.E."/>
            <person name="Cantu D."/>
        </authorList>
    </citation>
    <scope>NUCLEOTIDE SEQUENCE [LARGE SCALE GENOMIC DNA]</scope>
    <source>
        <strain evidence="7">UCR-EL1</strain>
    </source>
</reference>
<evidence type="ECO:0000259" key="5">
    <source>
        <dbReference type="PROSITE" id="PS50865"/>
    </source>
</evidence>
<keyword evidence="2 4" id="KW-0863">Zinc-finger</keyword>
<evidence type="ECO:0000256" key="3">
    <source>
        <dbReference type="ARBA" id="ARBA00022833"/>
    </source>
</evidence>
<dbReference type="EMBL" id="KB707027">
    <property type="protein sequence ID" value="EMR64697.1"/>
    <property type="molecule type" value="Genomic_DNA"/>
</dbReference>
<evidence type="ECO:0000256" key="2">
    <source>
        <dbReference type="ARBA" id="ARBA00022771"/>
    </source>
</evidence>
<dbReference type="STRING" id="1287681.M7SKL0"/>
<proteinExistence type="predicted"/>
<dbReference type="Gene3D" id="6.10.140.2220">
    <property type="match status" value="1"/>
</dbReference>
<keyword evidence="3" id="KW-0862">Zinc</keyword>
<dbReference type="KEGG" id="ela:UCREL1_8338"/>
<dbReference type="PROSITE" id="PS01360">
    <property type="entry name" value="ZF_MYND_1"/>
    <property type="match status" value="1"/>
</dbReference>